<dbReference type="EMBL" id="JBHLUB010000004">
    <property type="protein sequence ID" value="MFC0581504.1"/>
    <property type="molecule type" value="Genomic_DNA"/>
</dbReference>
<dbReference type="PRINTS" id="PR00344">
    <property type="entry name" value="BCTRLSENSOR"/>
</dbReference>
<feature type="transmembrane region" description="Helical" evidence="16">
    <location>
        <begin position="104"/>
        <end position="132"/>
    </location>
</feature>
<dbReference type="PIRSF" id="PIRSF037434">
    <property type="entry name" value="STHK_ChrS"/>
    <property type="match status" value="1"/>
</dbReference>
<feature type="coiled-coil region" evidence="15">
    <location>
        <begin position="279"/>
        <end position="306"/>
    </location>
</feature>
<evidence type="ECO:0000256" key="5">
    <source>
        <dbReference type="ARBA" id="ARBA00017322"/>
    </source>
</evidence>
<dbReference type="Gene3D" id="3.30.565.10">
    <property type="entry name" value="Histidine kinase-like ATPase, C-terminal domain"/>
    <property type="match status" value="1"/>
</dbReference>
<evidence type="ECO:0000256" key="2">
    <source>
        <dbReference type="ARBA" id="ARBA00001966"/>
    </source>
</evidence>
<evidence type="ECO:0000256" key="16">
    <source>
        <dbReference type="SAM" id="Phobius"/>
    </source>
</evidence>
<keyword evidence="8" id="KW-0808">Transferase</keyword>
<dbReference type="PANTHER" id="PTHR24421:SF62">
    <property type="entry name" value="SENSORY TRANSDUCTION HISTIDINE KINASE"/>
    <property type="match status" value="1"/>
</dbReference>
<feature type="domain" description="Histidine kinase/HSP90-like ATPase" evidence="17">
    <location>
        <begin position="338"/>
        <end position="425"/>
    </location>
</feature>
<dbReference type="RefSeq" id="WP_377458190.1">
    <property type="nucleotide sequence ID" value="NZ_JBHLUB010000004.1"/>
</dbReference>
<evidence type="ECO:0000256" key="1">
    <source>
        <dbReference type="ARBA" id="ARBA00000085"/>
    </source>
</evidence>
<comment type="cofactor">
    <cofactor evidence="2">
        <name>[4Fe-4S] cluster</name>
        <dbReference type="ChEBI" id="CHEBI:49883"/>
    </cofactor>
</comment>
<keyword evidence="20" id="KW-1185">Reference proteome</keyword>
<keyword evidence="9 19" id="KW-0418">Kinase</keyword>
<feature type="transmembrane region" description="Helical" evidence="16">
    <location>
        <begin position="169"/>
        <end position="190"/>
    </location>
</feature>
<dbReference type="SUPFAM" id="SSF55874">
    <property type="entry name" value="ATPase domain of HSP90 chaperone/DNA topoisomerase II/histidine kinase"/>
    <property type="match status" value="1"/>
</dbReference>
<evidence type="ECO:0000256" key="7">
    <source>
        <dbReference type="ARBA" id="ARBA00022490"/>
    </source>
</evidence>
<proteinExistence type="predicted"/>
<evidence type="ECO:0000256" key="8">
    <source>
        <dbReference type="ARBA" id="ARBA00022679"/>
    </source>
</evidence>
<keyword evidence="15" id="KW-0175">Coiled coil</keyword>
<evidence type="ECO:0000313" key="19">
    <source>
        <dbReference type="EMBL" id="MFC0581504.1"/>
    </source>
</evidence>
<evidence type="ECO:0000256" key="15">
    <source>
        <dbReference type="SAM" id="Coils"/>
    </source>
</evidence>
<dbReference type="Proteomes" id="UP001589862">
    <property type="component" value="Unassembled WGS sequence"/>
</dbReference>
<comment type="function">
    <text evidence="13">Member of the two-component regulatory system NreB/NreC involved in the control of dissimilatory nitrate/nitrite reduction in response to oxygen. NreB functions as a direct oxygen sensor histidine kinase which is autophosphorylated, in the absence of oxygen, probably at the conserved histidine residue, and transfers its phosphate group probably to a conserved aspartate residue of NreC. NreB/NreC activates the expression of the nitrate (narGHJI) and nitrite (nir) reductase operons, as well as the putative nitrate transporter gene narT.</text>
</comment>
<feature type="transmembrane region" description="Helical" evidence="16">
    <location>
        <begin position="23"/>
        <end position="47"/>
    </location>
</feature>
<keyword evidence="6" id="KW-0004">4Fe-4S</keyword>
<keyword evidence="16" id="KW-1133">Transmembrane helix</keyword>
<evidence type="ECO:0000259" key="17">
    <source>
        <dbReference type="Pfam" id="PF02518"/>
    </source>
</evidence>
<name>A0ABV6P8Q1_9MICC</name>
<evidence type="ECO:0000256" key="11">
    <source>
        <dbReference type="ARBA" id="ARBA00023012"/>
    </source>
</evidence>
<dbReference type="InterPro" id="IPR004358">
    <property type="entry name" value="Sig_transdc_His_kin-like_C"/>
</dbReference>
<dbReference type="InterPro" id="IPR050482">
    <property type="entry name" value="Sensor_HK_TwoCompSys"/>
</dbReference>
<evidence type="ECO:0000259" key="18">
    <source>
        <dbReference type="Pfam" id="PF07730"/>
    </source>
</evidence>
<evidence type="ECO:0000256" key="3">
    <source>
        <dbReference type="ARBA" id="ARBA00004496"/>
    </source>
</evidence>
<dbReference type="InterPro" id="IPR011712">
    <property type="entry name" value="Sig_transdc_His_kin_sub3_dim/P"/>
</dbReference>
<evidence type="ECO:0000256" key="10">
    <source>
        <dbReference type="ARBA" id="ARBA00023004"/>
    </source>
</evidence>
<keyword evidence="16" id="KW-0472">Membrane</keyword>
<accession>A0ABV6P8Q1</accession>
<evidence type="ECO:0000256" key="9">
    <source>
        <dbReference type="ARBA" id="ARBA00022777"/>
    </source>
</evidence>
<comment type="subcellular location">
    <subcellularLocation>
        <location evidence="3">Cytoplasm</location>
    </subcellularLocation>
</comment>
<keyword evidence="11" id="KW-0902">Two-component regulatory system</keyword>
<dbReference type="GO" id="GO:0016301">
    <property type="term" value="F:kinase activity"/>
    <property type="evidence" value="ECO:0007669"/>
    <property type="project" value="UniProtKB-KW"/>
</dbReference>
<evidence type="ECO:0000256" key="13">
    <source>
        <dbReference type="ARBA" id="ARBA00024827"/>
    </source>
</evidence>
<feature type="coiled-coil region" evidence="15">
    <location>
        <begin position="190"/>
        <end position="227"/>
    </location>
</feature>
<feature type="transmembrane region" description="Helical" evidence="16">
    <location>
        <begin position="144"/>
        <end position="163"/>
    </location>
</feature>
<keyword evidence="7" id="KW-0963">Cytoplasm</keyword>
<protein>
    <recommendedName>
        <fullName evidence="5">Oxygen sensor histidine kinase NreB</fullName>
        <ecNumber evidence="4">2.7.13.3</ecNumber>
    </recommendedName>
    <alternativeName>
        <fullName evidence="14">Nitrogen regulation protein B</fullName>
    </alternativeName>
</protein>
<evidence type="ECO:0000313" key="20">
    <source>
        <dbReference type="Proteomes" id="UP001589862"/>
    </source>
</evidence>
<keyword evidence="6" id="KW-0479">Metal-binding</keyword>
<dbReference type="InterPro" id="IPR036890">
    <property type="entry name" value="HATPase_C_sf"/>
</dbReference>
<dbReference type="InterPro" id="IPR017205">
    <property type="entry name" value="Sig_transdc_His_kinase_ChrS"/>
</dbReference>
<dbReference type="Pfam" id="PF07730">
    <property type="entry name" value="HisKA_3"/>
    <property type="match status" value="1"/>
</dbReference>
<evidence type="ECO:0000256" key="6">
    <source>
        <dbReference type="ARBA" id="ARBA00022485"/>
    </source>
</evidence>
<dbReference type="Pfam" id="PF02518">
    <property type="entry name" value="HATPase_c"/>
    <property type="match status" value="1"/>
</dbReference>
<gene>
    <name evidence="19" type="ORF">ACFFFR_03735</name>
</gene>
<keyword evidence="12" id="KW-0411">Iron-sulfur</keyword>
<dbReference type="Gene3D" id="1.20.5.1930">
    <property type="match status" value="1"/>
</dbReference>
<comment type="catalytic activity">
    <reaction evidence="1">
        <text>ATP + protein L-histidine = ADP + protein N-phospho-L-histidine.</text>
        <dbReference type="EC" id="2.7.13.3"/>
    </reaction>
</comment>
<reference evidence="19 20" key="1">
    <citation type="submission" date="2024-09" db="EMBL/GenBank/DDBJ databases">
        <authorList>
            <person name="Sun Q."/>
            <person name="Mori K."/>
        </authorList>
    </citation>
    <scope>NUCLEOTIDE SEQUENCE [LARGE SCALE GENOMIC DNA]</scope>
    <source>
        <strain evidence="19 20">NCAIM B.02604</strain>
    </source>
</reference>
<evidence type="ECO:0000256" key="14">
    <source>
        <dbReference type="ARBA" id="ARBA00030800"/>
    </source>
</evidence>
<dbReference type="EC" id="2.7.13.3" evidence="4"/>
<dbReference type="InterPro" id="IPR003594">
    <property type="entry name" value="HATPase_dom"/>
</dbReference>
<evidence type="ECO:0000256" key="12">
    <source>
        <dbReference type="ARBA" id="ARBA00023014"/>
    </source>
</evidence>
<dbReference type="PANTHER" id="PTHR24421">
    <property type="entry name" value="NITRATE/NITRITE SENSOR PROTEIN NARX-RELATED"/>
    <property type="match status" value="1"/>
</dbReference>
<feature type="domain" description="Signal transduction histidine kinase subgroup 3 dimerisation and phosphoacceptor" evidence="18">
    <location>
        <begin position="226"/>
        <end position="289"/>
    </location>
</feature>
<evidence type="ECO:0000256" key="4">
    <source>
        <dbReference type="ARBA" id="ARBA00012438"/>
    </source>
</evidence>
<organism evidence="19 20">
    <name type="scientific">Micrococcoides hystricis</name>
    <dbReference type="NCBI Taxonomy" id="1572761"/>
    <lineage>
        <taxon>Bacteria</taxon>
        <taxon>Bacillati</taxon>
        <taxon>Actinomycetota</taxon>
        <taxon>Actinomycetes</taxon>
        <taxon>Micrococcales</taxon>
        <taxon>Micrococcaceae</taxon>
        <taxon>Micrococcoides</taxon>
    </lineage>
</organism>
<feature type="transmembrane region" description="Helical" evidence="16">
    <location>
        <begin position="59"/>
        <end position="80"/>
    </location>
</feature>
<comment type="caution">
    <text evidence="19">The sequence shown here is derived from an EMBL/GenBank/DDBJ whole genome shotgun (WGS) entry which is preliminary data.</text>
</comment>
<keyword evidence="16" id="KW-0812">Transmembrane</keyword>
<sequence>MNAEVVAKEPAEPTRGVGQAEDITAVLTFLRVSLHVLFAALLGLGLLRISVDESLSTGSLWVGWITGMLLAGVYLFGTLIEHRFATGTLKSASLRSFVSAPGSVLWLVLVMLLWVGLVLHHPDFAWVAFPLYFLQLHVLQRYRWISYGLVVFSAVVVAMAPALHRVPYSPAQIVGPGIGAAVAIIIWLIYRALYAQMQAQQAALDELRRTQAELARSQRAAGRLAERERLARDIHDTLAQGFSSIVLCARALRNSSAQQESDRLLSLIEETADTNLNEARNLIADLDQTDADIDTLLAELDRLCAQTTQLPDPHRRSAGLHCRFVIDGDPYQVSAEQQQLIRRVSQASLANVVQHASASTAVLTLGFHPSEITVDIYDDGVGMAADTPTGYGTRALQERVAEAGGTVTIESAPDAGTVVAVALPRGGTAPERFESERPRP</sequence>
<dbReference type="CDD" id="cd16917">
    <property type="entry name" value="HATPase_UhpB-NarQ-NarX-like"/>
    <property type="match status" value="1"/>
</dbReference>
<keyword evidence="10" id="KW-0408">Iron</keyword>